<dbReference type="InterPro" id="IPR052539">
    <property type="entry name" value="MGD_biosynthesis_adapter"/>
</dbReference>
<dbReference type="EMBL" id="JACOMF010000006">
    <property type="protein sequence ID" value="MBC4015273.1"/>
    <property type="molecule type" value="Genomic_DNA"/>
</dbReference>
<dbReference type="CDD" id="cd03116">
    <property type="entry name" value="MobB"/>
    <property type="match status" value="1"/>
</dbReference>
<organism evidence="2 3">
    <name type="scientific">Siccirubricoccus deserti</name>
    <dbReference type="NCBI Taxonomy" id="2013562"/>
    <lineage>
        <taxon>Bacteria</taxon>
        <taxon>Pseudomonadati</taxon>
        <taxon>Pseudomonadota</taxon>
        <taxon>Alphaproteobacteria</taxon>
        <taxon>Acetobacterales</taxon>
        <taxon>Roseomonadaceae</taxon>
        <taxon>Siccirubricoccus</taxon>
    </lineage>
</organism>
<dbReference type="InterPro" id="IPR027417">
    <property type="entry name" value="P-loop_NTPase"/>
</dbReference>
<dbReference type="SUPFAM" id="SSF52540">
    <property type="entry name" value="P-loop containing nucleoside triphosphate hydrolases"/>
    <property type="match status" value="1"/>
</dbReference>
<gene>
    <name evidence="2" type="primary">mobB</name>
    <name evidence="2" type="ORF">H7965_08030</name>
</gene>
<dbReference type="Proteomes" id="UP000600101">
    <property type="component" value="Unassembled WGS sequence"/>
</dbReference>
<dbReference type="AlphaFoldDB" id="A0A9X0QYK3"/>
<dbReference type="GO" id="GO:0006777">
    <property type="term" value="P:Mo-molybdopterin cofactor biosynthetic process"/>
    <property type="evidence" value="ECO:0007669"/>
    <property type="project" value="InterPro"/>
</dbReference>
<dbReference type="PANTHER" id="PTHR40072">
    <property type="entry name" value="MOLYBDOPTERIN-GUANINE DINUCLEOTIDE BIOSYNTHESIS ADAPTER PROTEIN-RELATED"/>
    <property type="match status" value="1"/>
</dbReference>
<dbReference type="PANTHER" id="PTHR40072:SF1">
    <property type="entry name" value="MOLYBDOPTERIN-GUANINE DINUCLEOTIDE BIOSYNTHESIS ADAPTER PROTEIN"/>
    <property type="match status" value="1"/>
</dbReference>
<proteinExistence type="predicted"/>
<evidence type="ECO:0000313" key="2">
    <source>
        <dbReference type="EMBL" id="MBC4015273.1"/>
    </source>
</evidence>
<name>A0A9X0QYK3_9PROT</name>
<evidence type="ECO:0000313" key="3">
    <source>
        <dbReference type="Proteomes" id="UP000600101"/>
    </source>
</evidence>
<dbReference type="Gene3D" id="3.40.50.300">
    <property type="entry name" value="P-loop containing nucleotide triphosphate hydrolases"/>
    <property type="match status" value="1"/>
</dbReference>
<dbReference type="RefSeq" id="WP_186770040.1">
    <property type="nucleotide sequence ID" value="NZ_JACOMF010000006.1"/>
</dbReference>
<dbReference type="NCBIfam" id="TIGR00176">
    <property type="entry name" value="mobB"/>
    <property type="match status" value="1"/>
</dbReference>
<sequence>MKLIGLAGWSGAGKTTLLAKLIPCLVARGVGVSTIKHAHHRFDIDTPGKDSWIHRQAGARQVLVGSDQRWALLTELRGMPEPALPELLSHLSPVDLVIVEGFKRDRHPKIEVHRAANAKPWLHPEDPAILAIASDTAPPAALPWAALDDAEAIADLALRYAVDAGSW</sequence>
<accession>A0A9X0QYK3</accession>
<feature type="domain" description="Molybdopterin-guanine dinucleotide biosynthesis protein B (MobB)" evidence="1">
    <location>
        <begin position="4"/>
        <end position="135"/>
    </location>
</feature>
<dbReference type="Pfam" id="PF03205">
    <property type="entry name" value="MobB"/>
    <property type="match status" value="1"/>
</dbReference>
<comment type="caution">
    <text evidence="2">The sequence shown here is derived from an EMBL/GenBank/DDBJ whole genome shotgun (WGS) entry which is preliminary data.</text>
</comment>
<dbReference type="InterPro" id="IPR004435">
    <property type="entry name" value="MobB_dom"/>
</dbReference>
<reference evidence="2" key="1">
    <citation type="submission" date="2020-08" db="EMBL/GenBank/DDBJ databases">
        <authorList>
            <person name="Hu Y."/>
            <person name="Nguyen S.V."/>
            <person name="Li F."/>
            <person name="Fanning S."/>
        </authorList>
    </citation>
    <scope>NUCLEOTIDE SEQUENCE</scope>
    <source>
        <strain evidence="2">SYSU D8009</strain>
    </source>
</reference>
<dbReference type="GO" id="GO:0005525">
    <property type="term" value="F:GTP binding"/>
    <property type="evidence" value="ECO:0007669"/>
    <property type="project" value="InterPro"/>
</dbReference>
<protein>
    <submittedName>
        <fullName evidence="2">Molybdopterin-guanine dinucleotide biosynthesis protein B</fullName>
    </submittedName>
</protein>
<evidence type="ECO:0000259" key="1">
    <source>
        <dbReference type="Pfam" id="PF03205"/>
    </source>
</evidence>
<keyword evidence="3" id="KW-1185">Reference proteome</keyword>